<evidence type="ECO:0000313" key="3">
    <source>
        <dbReference type="EnsemblFungi" id="EJT79890"/>
    </source>
</evidence>
<dbReference type="GeneID" id="20345430"/>
<dbReference type="VEuPathDB" id="FungiDB:GGTG_04972"/>
<evidence type="ECO:0000313" key="4">
    <source>
        <dbReference type="Proteomes" id="UP000006039"/>
    </source>
</evidence>
<dbReference type="AlphaFoldDB" id="J3NUL7"/>
<dbReference type="EnsemblFungi" id="EJT79890">
    <property type="protein sequence ID" value="EJT79890"/>
    <property type="gene ID" value="GGTG_04972"/>
</dbReference>
<reference evidence="4" key="1">
    <citation type="submission" date="2010-07" db="EMBL/GenBank/DDBJ databases">
        <title>The genome sequence of Gaeumannomyces graminis var. tritici strain R3-111a-1.</title>
        <authorList>
            <consortium name="The Broad Institute Genome Sequencing Platform"/>
            <person name="Ma L.-J."/>
            <person name="Dead R."/>
            <person name="Young S."/>
            <person name="Zeng Q."/>
            <person name="Koehrsen M."/>
            <person name="Alvarado L."/>
            <person name="Berlin A."/>
            <person name="Chapman S.B."/>
            <person name="Chen Z."/>
            <person name="Freedman E."/>
            <person name="Gellesch M."/>
            <person name="Goldberg J."/>
            <person name="Griggs A."/>
            <person name="Gujja S."/>
            <person name="Heilman E.R."/>
            <person name="Heiman D."/>
            <person name="Hepburn T."/>
            <person name="Howarth C."/>
            <person name="Jen D."/>
            <person name="Larson L."/>
            <person name="Mehta T."/>
            <person name="Neiman D."/>
            <person name="Pearson M."/>
            <person name="Roberts A."/>
            <person name="Saif S."/>
            <person name="Shea T."/>
            <person name="Shenoy N."/>
            <person name="Sisk P."/>
            <person name="Stolte C."/>
            <person name="Sykes S."/>
            <person name="Walk T."/>
            <person name="White J."/>
            <person name="Yandava C."/>
            <person name="Haas B."/>
            <person name="Nusbaum C."/>
            <person name="Birren B."/>
        </authorList>
    </citation>
    <scope>NUCLEOTIDE SEQUENCE [LARGE SCALE GENOMIC DNA]</scope>
    <source>
        <strain evidence="4">R3-111a-1</strain>
    </source>
</reference>
<evidence type="ECO:0000256" key="1">
    <source>
        <dbReference type="SAM" id="MobiDB-lite"/>
    </source>
</evidence>
<reference evidence="2" key="2">
    <citation type="submission" date="2010-07" db="EMBL/GenBank/DDBJ databases">
        <authorList>
            <consortium name="The Broad Institute Genome Sequencing Platform"/>
            <consortium name="Broad Institute Genome Sequencing Center for Infectious Disease"/>
            <person name="Ma L.-J."/>
            <person name="Dead R."/>
            <person name="Young S."/>
            <person name="Zeng Q."/>
            <person name="Koehrsen M."/>
            <person name="Alvarado L."/>
            <person name="Berlin A."/>
            <person name="Chapman S.B."/>
            <person name="Chen Z."/>
            <person name="Freedman E."/>
            <person name="Gellesch M."/>
            <person name="Goldberg J."/>
            <person name="Griggs A."/>
            <person name="Gujja S."/>
            <person name="Heilman E.R."/>
            <person name="Heiman D."/>
            <person name="Hepburn T."/>
            <person name="Howarth C."/>
            <person name="Jen D."/>
            <person name="Larson L."/>
            <person name="Mehta T."/>
            <person name="Neiman D."/>
            <person name="Pearson M."/>
            <person name="Roberts A."/>
            <person name="Saif S."/>
            <person name="Shea T."/>
            <person name="Shenoy N."/>
            <person name="Sisk P."/>
            <person name="Stolte C."/>
            <person name="Sykes S."/>
            <person name="Walk T."/>
            <person name="White J."/>
            <person name="Yandava C."/>
            <person name="Haas B."/>
            <person name="Nusbaum C."/>
            <person name="Birren B."/>
        </authorList>
    </citation>
    <scope>NUCLEOTIDE SEQUENCE</scope>
    <source>
        <strain evidence="2">R3-111a-1</strain>
    </source>
</reference>
<dbReference type="Proteomes" id="UP000006039">
    <property type="component" value="Unassembled WGS sequence"/>
</dbReference>
<sequence>MPPKGLPGAWVSREHGSKIRVGQIHGLGALQKPFLQPTRVWRLPALCAPVRGSQVSPKTERGESSLLAAEQRASGAQRGSSVNMAGQSRCSLWAWIA</sequence>
<dbReference type="RefSeq" id="XP_009221035.1">
    <property type="nucleotide sequence ID" value="XM_009222771.1"/>
</dbReference>
<evidence type="ECO:0000313" key="2">
    <source>
        <dbReference type="EMBL" id="EJT79890.1"/>
    </source>
</evidence>
<dbReference type="OrthoDB" id="3594971at2759"/>
<feature type="region of interest" description="Disordered" evidence="1">
    <location>
        <begin position="52"/>
        <end position="82"/>
    </location>
</feature>
<dbReference type="HOGENOM" id="CLU_2346801_0_0_1"/>
<reference evidence="3" key="4">
    <citation type="journal article" date="2015" name="G3 (Bethesda)">
        <title>Genome sequences of three phytopathogenic species of the Magnaporthaceae family of fungi.</title>
        <authorList>
            <person name="Okagaki L.H."/>
            <person name="Nunes C.C."/>
            <person name="Sailsbery J."/>
            <person name="Clay B."/>
            <person name="Brown D."/>
            <person name="John T."/>
            <person name="Oh Y."/>
            <person name="Young N."/>
            <person name="Fitzgerald M."/>
            <person name="Haas B.J."/>
            <person name="Zeng Q."/>
            <person name="Young S."/>
            <person name="Adiconis X."/>
            <person name="Fan L."/>
            <person name="Levin J.Z."/>
            <person name="Mitchell T.K."/>
            <person name="Okubara P.A."/>
            <person name="Farman M.L."/>
            <person name="Kohn L.M."/>
            <person name="Birren B."/>
            <person name="Ma L.-J."/>
            <person name="Dean R.A."/>
        </authorList>
    </citation>
    <scope>NUCLEOTIDE SEQUENCE</scope>
    <source>
        <strain evidence="3">R3-111a-1</strain>
    </source>
</reference>
<accession>J3NUL7</accession>
<protein>
    <submittedName>
        <fullName evidence="2 3">Uncharacterized protein</fullName>
    </submittedName>
</protein>
<proteinExistence type="predicted"/>
<gene>
    <name evidence="3" type="primary">20345430</name>
    <name evidence="2" type="ORF">GGTG_04972</name>
</gene>
<reference evidence="3" key="5">
    <citation type="submission" date="2018-04" db="UniProtKB">
        <authorList>
            <consortium name="EnsemblFungi"/>
        </authorList>
    </citation>
    <scope>IDENTIFICATION</scope>
    <source>
        <strain evidence="3">R3-111a-1</strain>
    </source>
</reference>
<dbReference type="EMBL" id="GL385396">
    <property type="protein sequence ID" value="EJT79890.1"/>
    <property type="molecule type" value="Genomic_DNA"/>
</dbReference>
<keyword evidence="4" id="KW-1185">Reference proteome</keyword>
<organism evidence="2">
    <name type="scientific">Gaeumannomyces tritici (strain R3-111a-1)</name>
    <name type="common">Wheat and barley take-all root rot fungus</name>
    <name type="synonym">Gaeumannomyces graminis var. tritici</name>
    <dbReference type="NCBI Taxonomy" id="644352"/>
    <lineage>
        <taxon>Eukaryota</taxon>
        <taxon>Fungi</taxon>
        <taxon>Dikarya</taxon>
        <taxon>Ascomycota</taxon>
        <taxon>Pezizomycotina</taxon>
        <taxon>Sordariomycetes</taxon>
        <taxon>Sordariomycetidae</taxon>
        <taxon>Magnaporthales</taxon>
        <taxon>Magnaporthaceae</taxon>
        <taxon>Gaeumannomyces</taxon>
    </lineage>
</organism>
<name>J3NUL7_GAET3</name>
<reference evidence="2" key="3">
    <citation type="submission" date="2010-09" db="EMBL/GenBank/DDBJ databases">
        <title>Annotation of Gaeumannomyces graminis var. tritici R3-111a-1.</title>
        <authorList>
            <consortium name="The Broad Institute Genome Sequencing Platform"/>
            <person name="Ma L.-J."/>
            <person name="Dead R."/>
            <person name="Young S.K."/>
            <person name="Zeng Q."/>
            <person name="Gargeya S."/>
            <person name="Fitzgerald M."/>
            <person name="Haas B."/>
            <person name="Abouelleil A."/>
            <person name="Alvarado L."/>
            <person name="Arachchi H.M."/>
            <person name="Berlin A."/>
            <person name="Brown A."/>
            <person name="Chapman S.B."/>
            <person name="Chen Z."/>
            <person name="Dunbar C."/>
            <person name="Freedman E."/>
            <person name="Gearin G."/>
            <person name="Gellesch M."/>
            <person name="Goldberg J."/>
            <person name="Griggs A."/>
            <person name="Gujja S."/>
            <person name="Heiman D."/>
            <person name="Howarth C."/>
            <person name="Larson L."/>
            <person name="Lui A."/>
            <person name="MacDonald P.J.P."/>
            <person name="Mehta T."/>
            <person name="Montmayeur A."/>
            <person name="Murphy C."/>
            <person name="Neiman D."/>
            <person name="Pearson M."/>
            <person name="Priest M."/>
            <person name="Roberts A."/>
            <person name="Saif S."/>
            <person name="Shea T."/>
            <person name="Shenoy N."/>
            <person name="Sisk P."/>
            <person name="Stolte C."/>
            <person name="Sykes S."/>
            <person name="Yandava C."/>
            <person name="Wortman J."/>
            <person name="Nusbaum C."/>
            <person name="Birren B."/>
        </authorList>
    </citation>
    <scope>NUCLEOTIDE SEQUENCE</scope>
    <source>
        <strain evidence="2">R3-111a-1</strain>
    </source>
</reference>